<proteinExistence type="predicted"/>
<dbReference type="Proteomes" id="UP000004535">
    <property type="component" value="Unassembled WGS sequence"/>
</dbReference>
<evidence type="ECO:0000256" key="1">
    <source>
        <dbReference type="SAM" id="MobiDB-lite"/>
    </source>
</evidence>
<sequence>MRNDRRNIMRALIRPLAIAATLMSVLTGTAFADTPWQHAHPRREQVDQRLANQNRRIHREVREGEMSHAQAARLHRDDRQIRQEERDMAAQDRGHITKSEQHVLNRQENAVSNRIGQ</sequence>
<accession>B9BHL7</accession>
<feature type="region of interest" description="Disordered" evidence="1">
    <location>
        <begin position="58"/>
        <end position="117"/>
    </location>
</feature>
<dbReference type="EMBL" id="ACFC01000001">
    <property type="protein sequence ID" value="EEE09200.1"/>
    <property type="molecule type" value="Genomic_DNA"/>
</dbReference>
<feature type="compositionally biased region" description="Polar residues" evidence="1">
    <location>
        <begin position="106"/>
        <end position="117"/>
    </location>
</feature>
<comment type="caution">
    <text evidence="3">The sequence shown here is derived from an EMBL/GenBank/DDBJ whole genome shotgun (WGS) entry which is preliminary data.</text>
</comment>
<dbReference type="AlphaFoldDB" id="B9BHL7"/>
<feature type="signal peptide" evidence="2">
    <location>
        <begin position="1"/>
        <end position="32"/>
    </location>
</feature>
<evidence type="ECO:0000313" key="4">
    <source>
        <dbReference type="Proteomes" id="UP000004535"/>
    </source>
</evidence>
<gene>
    <name evidence="3" type="ORF">BURMUCGD2_4572</name>
</gene>
<feature type="compositionally biased region" description="Basic and acidic residues" evidence="1">
    <location>
        <begin position="74"/>
        <end position="105"/>
    </location>
</feature>
<protein>
    <recommendedName>
        <fullName evidence="5">Lipoprotein</fullName>
    </recommendedName>
</protein>
<feature type="chain" id="PRO_5002881687" description="Lipoprotein" evidence="2">
    <location>
        <begin position="33"/>
        <end position="117"/>
    </location>
</feature>
<name>B9BHL7_9BURK</name>
<evidence type="ECO:0000313" key="3">
    <source>
        <dbReference type="EMBL" id="EEE09200.1"/>
    </source>
</evidence>
<evidence type="ECO:0000256" key="2">
    <source>
        <dbReference type="SAM" id="SignalP"/>
    </source>
</evidence>
<reference evidence="3 4" key="1">
    <citation type="journal article" date="2012" name="J. Bacteriol.">
        <title>Draft Genome Sequence Determination for Cystic Fibrosis and Chronic Granulomatous Disease Burkholderia multivorans Isolates.</title>
        <authorList>
            <person name="Varga J.J."/>
            <person name="Losada L."/>
            <person name="Zelazny A.M."/>
            <person name="Brinkac L."/>
            <person name="Harkins D."/>
            <person name="Radune D."/>
            <person name="Hostetler J."/>
            <person name="Sampaio E.P."/>
            <person name="Ronning C.M."/>
            <person name="Nierman W.C."/>
            <person name="Greenberg D.E."/>
            <person name="Holland S.M."/>
            <person name="Goldberg J.B."/>
        </authorList>
    </citation>
    <scope>NUCLEOTIDE SEQUENCE [LARGE SCALE GENOMIC DNA]</scope>
    <source>
        <strain evidence="3 4">CGD2</strain>
    </source>
</reference>
<evidence type="ECO:0008006" key="5">
    <source>
        <dbReference type="Google" id="ProtNLM"/>
    </source>
</evidence>
<keyword evidence="2" id="KW-0732">Signal</keyword>
<organism evidence="3 4">
    <name type="scientific">Burkholderia multivorans CGD2</name>
    <dbReference type="NCBI Taxonomy" id="513052"/>
    <lineage>
        <taxon>Bacteria</taxon>
        <taxon>Pseudomonadati</taxon>
        <taxon>Pseudomonadota</taxon>
        <taxon>Betaproteobacteria</taxon>
        <taxon>Burkholderiales</taxon>
        <taxon>Burkholderiaceae</taxon>
        <taxon>Burkholderia</taxon>
        <taxon>Burkholderia cepacia complex</taxon>
    </lineage>
</organism>